<sequence length="97" mass="10402">MFINSKKNFEIIGEGGKLIIPRGFIGSIPDWAAAHWLVQAAISDGSIATPESQSDRAIEEADESASAKANEHDQRPDGTESQRPAADSAEKGKQPKK</sequence>
<feature type="compositionally biased region" description="Basic and acidic residues" evidence="1">
    <location>
        <begin position="69"/>
        <end position="80"/>
    </location>
</feature>
<accession>A0A413LCN7</accession>
<evidence type="ECO:0000256" key="1">
    <source>
        <dbReference type="SAM" id="MobiDB-lite"/>
    </source>
</evidence>
<feature type="compositionally biased region" description="Basic and acidic residues" evidence="1">
    <location>
        <begin position="88"/>
        <end position="97"/>
    </location>
</feature>
<dbReference type="RefSeq" id="WP_118042864.1">
    <property type="nucleotide sequence ID" value="NZ_BQNJ01000001.1"/>
</dbReference>
<dbReference type="AlphaFoldDB" id="A0A413LCN7"/>
<comment type="caution">
    <text evidence="2">The sequence shown here is derived from an EMBL/GenBank/DDBJ whole genome shotgun (WGS) entry which is preliminary data.</text>
</comment>
<evidence type="ECO:0000313" key="3">
    <source>
        <dbReference type="Proteomes" id="UP001055091"/>
    </source>
</evidence>
<name>A0A413LCN7_9FIRM</name>
<evidence type="ECO:0000313" key="2">
    <source>
        <dbReference type="EMBL" id="GKG99438.1"/>
    </source>
</evidence>
<gene>
    <name evidence="2" type="ORF">CE91St55_14200</name>
</gene>
<dbReference type="Proteomes" id="UP001055091">
    <property type="component" value="Unassembled WGS sequence"/>
</dbReference>
<reference evidence="2" key="1">
    <citation type="submission" date="2022-01" db="EMBL/GenBank/DDBJ databases">
        <title>Novel bile acid biosynthetic pathways are enriched in the microbiome of centenarians.</title>
        <authorList>
            <person name="Sato Y."/>
            <person name="Atarashi K."/>
            <person name="Plichta R.D."/>
            <person name="Arai Y."/>
            <person name="Sasajima S."/>
            <person name="Kearney M.S."/>
            <person name="Suda W."/>
            <person name="Takeshita K."/>
            <person name="Sasaki T."/>
            <person name="Okamoto S."/>
            <person name="Skelly N.A."/>
            <person name="Okamura Y."/>
            <person name="Vlamakis H."/>
            <person name="Li Y."/>
            <person name="Tanoue T."/>
            <person name="Takei H."/>
            <person name="Nittono H."/>
            <person name="Narushima S."/>
            <person name="Irie J."/>
            <person name="Itoh H."/>
            <person name="Moriya K."/>
            <person name="Sugiura Y."/>
            <person name="Suematsu M."/>
            <person name="Moritoki N."/>
            <person name="Shibata S."/>
            <person name="Littman R.D."/>
            <person name="Fischbach A.M."/>
            <person name="Uwamino Y."/>
            <person name="Inoue T."/>
            <person name="Honda A."/>
            <person name="Hattori M."/>
            <person name="Murai T."/>
            <person name="Xavier J.R."/>
            <person name="Hirose N."/>
            <person name="Honda K."/>
        </authorList>
    </citation>
    <scope>NUCLEOTIDE SEQUENCE</scope>
    <source>
        <strain evidence="2">CE91-St55</strain>
    </source>
</reference>
<protein>
    <submittedName>
        <fullName evidence="2">Uncharacterized protein</fullName>
    </submittedName>
</protein>
<organism evidence="2 3">
    <name type="scientific">Hungatella hathewayi</name>
    <dbReference type="NCBI Taxonomy" id="154046"/>
    <lineage>
        <taxon>Bacteria</taxon>
        <taxon>Bacillati</taxon>
        <taxon>Bacillota</taxon>
        <taxon>Clostridia</taxon>
        <taxon>Lachnospirales</taxon>
        <taxon>Lachnospiraceae</taxon>
        <taxon>Hungatella</taxon>
    </lineage>
</organism>
<proteinExistence type="predicted"/>
<dbReference type="EMBL" id="BQNJ01000001">
    <property type="protein sequence ID" value="GKG99438.1"/>
    <property type="molecule type" value="Genomic_DNA"/>
</dbReference>
<feature type="region of interest" description="Disordered" evidence="1">
    <location>
        <begin position="47"/>
        <end position="97"/>
    </location>
</feature>